<dbReference type="AlphaFoldDB" id="A0A0W0X3Z8"/>
<proteinExistence type="predicted"/>
<dbReference type="STRING" id="45070.Lnau_0077"/>
<feature type="domain" description="SCP" evidence="2">
    <location>
        <begin position="45"/>
        <end position="157"/>
    </location>
</feature>
<dbReference type="EMBL" id="LNYO01000001">
    <property type="protein sequence ID" value="KTD39310.1"/>
    <property type="molecule type" value="Genomic_DNA"/>
</dbReference>
<protein>
    <submittedName>
        <fullName evidence="3">Putative transporter</fullName>
    </submittedName>
</protein>
<dbReference type="PANTHER" id="PTHR31157:SF1">
    <property type="entry name" value="SCP DOMAIN-CONTAINING PROTEIN"/>
    <property type="match status" value="1"/>
</dbReference>
<evidence type="ECO:0000256" key="1">
    <source>
        <dbReference type="SAM" id="SignalP"/>
    </source>
</evidence>
<comment type="caution">
    <text evidence="3">The sequence shown here is derived from an EMBL/GenBank/DDBJ whole genome shotgun (WGS) entry which is preliminary data.</text>
</comment>
<organism evidence="3 4">
    <name type="scientific">Legionella nautarum</name>
    <dbReference type="NCBI Taxonomy" id="45070"/>
    <lineage>
        <taxon>Bacteria</taxon>
        <taxon>Pseudomonadati</taxon>
        <taxon>Pseudomonadota</taxon>
        <taxon>Gammaproteobacteria</taxon>
        <taxon>Legionellales</taxon>
        <taxon>Legionellaceae</taxon>
        <taxon>Legionella</taxon>
    </lineage>
</organism>
<evidence type="ECO:0000259" key="2">
    <source>
        <dbReference type="Pfam" id="PF00188"/>
    </source>
</evidence>
<feature type="signal peptide" evidence="1">
    <location>
        <begin position="1"/>
        <end position="23"/>
    </location>
</feature>
<dbReference type="RefSeq" id="WP_083503732.1">
    <property type="nucleotide sequence ID" value="NZ_CAAAIF010000002.1"/>
</dbReference>
<sequence length="173" mass="19581">MMCKIKILVLVSFLMGLGQSTIAAQTQTKKTETIDSANQKAILVYVNEYRAKQGLKPLKMNSLMSAEAAKHSRDMARHAIPFGHQNFDKRIHRLFDAIKQCQGGSENVAYNYKDAKDVVRNWLTSRGHRRNIEGNYNLTGIGLARDKKGKLYFTQIFLRTTNPAYLQKSKSVG</sequence>
<feature type="chain" id="PRO_5006916119" evidence="1">
    <location>
        <begin position="24"/>
        <end position="173"/>
    </location>
</feature>
<dbReference type="InterPro" id="IPR035940">
    <property type="entry name" value="CAP_sf"/>
</dbReference>
<evidence type="ECO:0000313" key="4">
    <source>
        <dbReference type="Proteomes" id="UP000054725"/>
    </source>
</evidence>
<name>A0A0W0X3Z8_9GAMM</name>
<evidence type="ECO:0000313" key="3">
    <source>
        <dbReference type="EMBL" id="KTD39310.1"/>
    </source>
</evidence>
<keyword evidence="1" id="KW-0732">Signal</keyword>
<dbReference type="PATRIC" id="fig|45070.6.peg.79"/>
<keyword evidence="4" id="KW-1185">Reference proteome</keyword>
<dbReference type="Pfam" id="PF00188">
    <property type="entry name" value="CAP"/>
    <property type="match status" value="1"/>
</dbReference>
<dbReference type="CDD" id="cd05379">
    <property type="entry name" value="CAP_bacterial"/>
    <property type="match status" value="1"/>
</dbReference>
<dbReference type="SUPFAM" id="SSF55797">
    <property type="entry name" value="PR-1-like"/>
    <property type="match status" value="1"/>
</dbReference>
<dbReference type="Gene3D" id="3.40.33.10">
    <property type="entry name" value="CAP"/>
    <property type="match status" value="1"/>
</dbReference>
<reference evidence="3 4" key="1">
    <citation type="submission" date="2015-11" db="EMBL/GenBank/DDBJ databases">
        <title>Genomic analysis of 38 Legionella species identifies large and diverse effector repertoires.</title>
        <authorList>
            <person name="Burstein D."/>
            <person name="Amaro F."/>
            <person name="Zusman T."/>
            <person name="Lifshitz Z."/>
            <person name="Cohen O."/>
            <person name="Gilbert J.A."/>
            <person name="Pupko T."/>
            <person name="Shuman H.A."/>
            <person name="Segal G."/>
        </authorList>
    </citation>
    <scope>NUCLEOTIDE SEQUENCE [LARGE SCALE GENOMIC DNA]</scope>
    <source>
        <strain evidence="3 4">ATCC 49506</strain>
    </source>
</reference>
<accession>A0A0W0X3Z8</accession>
<gene>
    <name evidence="3" type="ORF">Lnau_0077</name>
</gene>
<dbReference type="PANTHER" id="PTHR31157">
    <property type="entry name" value="SCP DOMAIN-CONTAINING PROTEIN"/>
    <property type="match status" value="1"/>
</dbReference>
<dbReference type="OrthoDB" id="68195at2"/>
<dbReference type="Proteomes" id="UP000054725">
    <property type="component" value="Unassembled WGS sequence"/>
</dbReference>
<dbReference type="InterPro" id="IPR014044">
    <property type="entry name" value="CAP_dom"/>
</dbReference>